<keyword evidence="3" id="KW-0175">Coiled coil</keyword>
<protein>
    <recommendedName>
        <fullName evidence="4">RING-type domain-containing protein</fullName>
    </recommendedName>
</protein>
<gene>
    <name evidence="5" type="ORF">EVOR1521_LOCUS10620</name>
</gene>
<dbReference type="Pfam" id="PF04548">
    <property type="entry name" value="AIG1"/>
    <property type="match status" value="1"/>
</dbReference>
<evidence type="ECO:0000313" key="5">
    <source>
        <dbReference type="EMBL" id="CAJ1383515.1"/>
    </source>
</evidence>
<dbReference type="AlphaFoldDB" id="A0AA36IB93"/>
<dbReference type="Gene3D" id="3.40.50.300">
    <property type="entry name" value="P-loop containing nucleotide triphosphate hydrolases"/>
    <property type="match status" value="1"/>
</dbReference>
<dbReference type="InterPro" id="IPR006703">
    <property type="entry name" value="G_AIG1"/>
</dbReference>
<keyword evidence="2" id="KW-0863">Zinc-finger</keyword>
<evidence type="ECO:0000259" key="4">
    <source>
        <dbReference type="PROSITE" id="PS50089"/>
    </source>
</evidence>
<keyword evidence="2" id="KW-0862">Zinc</keyword>
<dbReference type="InterPro" id="IPR001841">
    <property type="entry name" value="Znf_RING"/>
</dbReference>
<keyword evidence="2" id="KW-0479">Metal-binding</keyword>
<dbReference type="Proteomes" id="UP001178507">
    <property type="component" value="Unassembled WGS sequence"/>
</dbReference>
<dbReference type="GO" id="GO:0008270">
    <property type="term" value="F:zinc ion binding"/>
    <property type="evidence" value="ECO:0007669"/>
    <property type="project" value="UniProtKB-KW"/>
</dbReference>
<dbReference type="SUPFAM" id="SSF52540">
    <property type="entry name" value="P-loop containing nucleoside triphosphate hydrolases"/>
    <property type="match status" value="1"/>
</dbReference>
<dbReference type="PANTHER" id="PTHR32046">
    <property type="entry name" value="G DOMAIN-CONTAINING PROTEIN"/>
    <property type="match status" value="1"/>
</dbReference>
<reference evidence="5" key="1">
    <citation type="submission" date="2023-08" db="EMBL/GenBank/DDBJ databases">
        <authorList>
            <person name="Chen Y."/>
            <person name="Shah S."/>
            <person name="Dougan E. K."/>
            <person name="Thang M."/>
            <person name="Chan C."/>
        </authorList>
    </citation>
    <scope>NUCLEOTIDE SEQUENCE</scope>
</reference>
<evidence type="ECO:0000256" key="2">
    <source>
        <dbReference type="PROSITE-ProRule" id="PRU00175"/>
    </source>
</evidence>
<keyword evidence="1" id="KW-0547">Nucleotide-binding</keyword>
<dbReference type="InterPro" id="IPR013083">
    <property type="entry name" value="Znf_RING/FYVE/PHD"/>
</dbReference>
<evidence type="ECO:0000313" key="6">
    <source>
        <dbReference type="Proteomes" id="UP001178507"/>
    </source>
</evidence>
<keyword evidence="6" id="KW-1185">Reference proteome</keyword>
<feature type="domain" description="RING-type" evidence="4">
    <location>
        <begin position="479"/>
        <end position="513"/>
    </location>
</feature>
<dbReference type="EMBL" id="CAUJNA010001024">
    <property type="protein sequence ID" value="CAJ1383515.1"/>
    <property type="molecule type" value="Genomic_DNA"/>
</dbReference>
<dbReference type="PROSITE" id="PS00675">
    <property type="entry name" value="SIGMA54_INTERACT_1"/>
    <property type="match status" value="1"/>
</dbReference>
<feature type="coiled-coil region" evidence="3">
    <location>
        <begin position="275"/>
        <end position="302"/>
    </location>
</feature>
<dbReference type="InterPro" id="IPR027417">
    <property type="entry name" value="P-loop_NTPase"/>
</dbReference>
<comment type="caution">
    <text evidence="5">The sequence shown here is derived from an EMBL/GenBank/DDBJ whole genome shotgun (WGS) entry which is preliminary data.</text>
</comment>
<dbReference type="GO" id="GO:0005525">
    <property type="term" value="F:GTP binding"/>
    <property type="evidence" value="ECO:0007669"/>
    <property type="project" value="InterPro"/>
</dbReference>
<dbReference type="PANTHER" id="PTHR32046:SF11">
    <property type="entry name" value="IMMUNE-ASSOCIATED NUCLEOTIDE-BINDING PROTEIN 10-LIKE"/>
    <property type="match status" value="1"/>
</dbReference>
<dbReference type="Pfam" id="PF13920">
    <property type="entry name" value="zf-C3HC4_3"/>
    <property type="match status" value="1"/>
</dbReference>
<accession>A0AA36IB93</accession>
<sequence>MGAATSKYTKFGESSNYTILMLGQTGSGKTSLLNFIASYRHVLRSVNEDDCVLSREELQNFAQERVSDMTLEHALEDQMASKTCDAKLYQLSLASNCHFNVIDTPGFGDTRGMSEDERHIKRILACIAKVNTINCVLITINGREARLNHTLRYVLSELTSILPQQVLSQVGVVFTNVESRRKMNFNPSTLHEVDLKDFPCTYVDNPFGEVLAAVEECLAGQDALDRCLRQEFTQAVQGTAKTLQDFFWKIHDFEPVLSKRFAELNEKREIIEALMANNMEECAEIRRLVQDLERHKARVQQSGAVVPLTRTVRLWRMKHNKFNWSHYVCAQCDCHSNCHTSAVISPFASIWCFFHSSDVCDRCGHRYENHRVTRAGWEAAERDENIEFGDTVDEAARQMEDRIAQANRTKLFWAQQLEEALEEYARLGLRDAFLRLLRSQKALLEQQLASAPDDDALKCLLDDVCRQLTEIEKASDTTCCICFDRLADTKLSCGHQQFCHECSMACGTCPLCRQHVTSVSPREA</sequence>
<dbReference type="PROSITE" id="PS50089">
    <property type="entry name" value="ZF_RING_2"/>
    <property type="match status" value="1"/>
</dbReference>
<evidence type="ECO:0000256" key="1">
    <source>
        <dbReference type="ARBA" id="ARBA00022741"/>
    </source>
</evidence>
<dbReference type="SUPFAM" id="SSF57850">
    <property type="entry name" value="RING/U-box"/>
    <property type="match status" value="1"/>
</dbReference>
<proteinExistence type="predicted"/>
<name>A0AA36IB93_9DINO</name>
<evidence type="ECO:0000256" key="3">
    <source>
        <dbReference type="SAM" id="Coils"/>
    </source>
</evidence>
<dbReference type="InterPro" id="IPR025662">
    <property type="entry name" value="Sigma_54_int_dom_ATP-bd_1"/>
</dbReference>
<dbReference type="Gene3D" id="3.30.40.10">
    <property type="entry name" value="Zinc/RING finger domain, C3HC4 (zinc finger)"/>
    <property type="match status" value="1"/>
</dbReference>
<organism evidence="5 6">
    <name type="scientific">Effrenium voratum</name>
    <dbReference type="NCBI Taxonomy" id="2562239"/>
    <lineage>
        <taxon>Eukaryota</taxon>
        <taxon>Sar</taxon>
        <taxon>Alveolata</taxon>
        <taxon>Dinophyceae</taxon>
        <taxon>Suessiales</taxon>
        <taxon>Symbiodiniaceae</taxon>
        <taxon>Effrenium</taxon>
    </lineage>
</organism>